<dbReference type="GeneID" id="94434628"/>
<dbReference type="RefSeq" id="XP_067916607.1">
    <property type="nucleotide sequence ID" value="XM_068071417.1"/>
</dbReference>
<feature type="non-terminal residue" evidence="2">
    <location>
        <position position="1"/>
    </location>
</feature>
<dbReference type="GO" id="GO:0016301">
    <property type="term" value="F:kinase activity"/>
    <property type="evidence" value="ECO:0007669"/>
    <property type="project" value="UniProtKB-KW"/>
</dbReference>
<feature type="compositionally biased region" description="Basic and acidic residues" evidence="1">
    <location>
        <begin position="120"/>
        <end position="131"/>
    </location>
</feature>
<sequence>GTARDLLQHPFIKKYCVSSTARPSTHEELKEAIEVANGKRKANVLSNLLKYIPFFRKPQPTKGGGVIVRKKRMLGRGELRSSSRLRDLKLGGADSRDGGGAGEKKGQQEEGQGGSKGGGARREEEEHHQDHQVPSCLHTPGNPSPYHPQKSHSYDPS</sequence>
<name>A0A2C6KES6_9APIC</name>
<gene>
    <name evidence="2" type="ORF">CSUI_011317</name>
</gene>
<protein>
    <submittedName>
        <fullName evidence="2">Ste kinase</fullName>
    </submittedName>
</protein>
<feature type="compositionally biased region" description="Basic and acidic residues" evidence="1">
    <location>
        <begin position="78"/>
        <end position="108"/>
    </location>
</feature>
<keyword evidence="3" id="KW-1185">Reference proteome</keyword>
<accession>A0A2C6KES6</accession>
<dbReference type="Proteomes" id="UP000221165">
    <property type="component" value="Unassembled WGS sequence"/>
</dbReference>
<feature type="region of interest" description="Disordered" evidence="1">
    <location>
        <begin position="78"/>
        <end position="157"/>
    </location>
</feature>
<keyword evidence="2" id="KW-0808">Transferase</keyword>
<comment type="caution">
    <text evidence="2">The sequence shown here is derived from an EMBL/GenBank/DDBJ whole genome shotgun (WGS) entry which is preliminary data.</text>
</comment>
<feature type="non-terminal residue" evidence="2">
    <location>
        <position position="157"/>
    </location>
</feature>
<evidence type="ECO:0000256" key="1">
    <source>
        <dbReference type="SAM" id="MobiDB-lite"/>
    </source>
</evidence>
<evidence type="ECO:0000313" key="2">
    <source>
        <dbReference type="EMBL" id="PHJ14873.1"/>
    </source>
</evidence>
<keyword evidence="2" id="KW-0418">Kinase</keyword>
<evidence type="ECO:0000313" key="3">
    <source>
        <dbReference type="Proteomes" id="UP000221165"/>
    </source>
</evidence>
<dbReference type="AlphaFoldDB" id="A0A2C6KES6"/>
<reference evidence="2 3" key="1">
    <citation type="journal article" date="2017" name="Int. J. Parasitol.">
        <title>The genome of the protozoan parasite Cystoisospora suis and a reverse vaccinology approach to identify vaccine candidates.</title>
        <authorList>
            <person name="Palmieri N."/>
            <person name="Shrestha A."/>
            <person name="Ruttkowski B."/>
            <person name="Beck T."/>
            <person name="Vogl C."/>
            <person name="Tomley F."/>
            <person name="Blake D.P."/>
            <person name="Joachim A."/>
        </authorList>
    </citation>
    <scope>NUCLEOTIDE SEQUENCE [LARGE SCALE GENOMIC DNA]</scope>
    <source>
        <strain evidence="2 3">Wien I</strain>
    </source>
</reference>
<dbReference type="VEuPathDB" id="ToxoDB:CSUI_011317"/>
<proteinExistence type="predicted"/>
<organism evidence="2 3">
    <name type="scientific">Cystoisospora suis</name>
    <dbReference type="NCBI Taxonomy" id="483139"/>
    <lineage>
        <taxon>Eukaryota</taxon>
        <taxon>Sar</taxon>
        <taxon>Alveolata</taxon>
        <taxon>Apicomplexa</taxon>
        <taxon>Conoidasida</taxon>
        <taxon>Coccidia</taxon>
        <taxon>Eucoccidiorida</taxon>
        <taxon>Eimeriorina</taxon>
        <taxon>Sarcocystidae</taxon>
        <taxon>Cystoisospora</taxon>
    </lineage>
</organism>
<dbReference type="EMBL" id="MIGC01010796">
    <property type="protein sequence ID" value="PHJ14873.1"/>
    <property type="molecule type" value="Genomic_DNA"/>
</dbReference>